<evidence type="ECO:0000313" key="2">
    <source>
        <dbReference type="EMBL" id="QJA76377.1"/>
    </source>
</evidence>
<accession>A0A6M3INV1</accession>
<organism evidence="1">
    <name type="scientific">viral metagenome</name>
    <dbReference type="NCBI Taxonomy" id="1070528"/>
    <lineage>
        <taxon>unclassified sequences</taxon>
        <taxon>metagenomes</taxon>
        <taxon>organismal metagenomes</taxon>
    </lineage>
</organism>
<name>A0A6M3INV1_9ZZZZ</name>
<evidence type="ECO:0000313" key="1">
    <source>
        <dbReference type="EMBL" id="QJA59199.1"/>
    </source>
</evidence>
<sequence>MITVKYNLNSFLKAFEKDNNKRIKAGFDAVRVAGYYYVATLQEEIEAGSPGGKKFAPLSELALRSRKAKNRLKPSLFRLFVPVRYTVKQTDKHLKMELGFTGPQVSAKWKKLVDQHQQGFTMPIDKYRRYLTKIGSDVNMKHAIQGKKGVFTPRASTTSLRIPARPIINPFWSKHQSAAWKRIQKYFAMKMAGKRIQNEKKIRRSSASNG</sequence>
<dbReference type="EMBL" id="MT142221">
    <property type="protein sequence ID" value="QJA76377.1"/>
    <property type="molecule type" value="Genomic_DNA"/>
</dbReference>
<reference evidence="1" key="1">
    <citation type="submission" date="2020-03" db="EMBL/GenBank/DDBJ databases">
        <title>The deep terrestrial virosphere.</title>
        <authorList>
            <person name="Holmfeldt K."/>
            <person name="Nilsson E."/>
            <person name="Simone D."/>
            <person name="Lopez-Fernandez M."/>
            <person name="Wu X."/>
            <person name="de Brujin I."/>
            <person name="Lundin D."/>
            <person name="Andersson A."/>
            <person name="Bertilsson S."/>
            <person name="Dopson M."/>
        </authorList>
    </citation>
    <scope>NUCLEOTIDE SEQUENCE</scope>
    <source>
        <strain evidence="2">MM415A01525</strain>
        <strain evidence="1">MM415B01326</strain>
    </source>
</reference>
<protein>
    <recommendedName>
        <fullName evidence="3">Tail protein</fullName>
    </recommendedName>
</protein>
<proteinExistence type="predicted"/>
<dbReference type="AlphaFoldDB" id="A0A6M3INV1"/>
<dbReference type="EMBL" id="MT141359">
    <property type="protein sequence ID" value="QJA59199.1"/>
    <property type="molecule type" value="Genomic_DNA"/>
</dbReference>
<evidence type="ECO:0008006" key="3">
    <source>
        <dbReference type="Google" id="ProtNLM"/>
    </source>
</evidence>
<gene>
    <name evidence="2" type="ORF">MM415A01525_0009</name>
    <name evidence="1" type="ORF">MM415B01326_0007</name>
</gene>